<keyword evidence="5" id="KW-1185">Reference proteome</keyword>
<dbReference type="AlphaFoldDB" id="A0AAE0JZK9"/>
<evidence type="ECO:0000259" key="3">
    <source>
        <dbReference type="PROSITE" id="PS00028"/>
    </source>
</evidence>
<dbReference type="Proteomes" id="UP001287356">
    <property type="component" value="Unassembled WGS sequence"/>
</dbReference>
<dbReference type="SUPFAM" id="SSF57667">
    <property type="entry name" value="beta-beta-alpha zinc fingers"/>
    <property type="match status" value="1"/>
</dbReference>
<dbReference type="PROSITE" id="PS00028">
    <property type="entry name" value="ZINC_FINGER_C2H2_1"/>
    <property type="match status" value="1"/>
</dbReference>
<evidence type="ECO:0000256" key="2">
    <source>
        <dbReference type="SAM" id="MobiDB-lite"/>
    </source>
</evidence>
<proteinExistence type="predicted"/>
<keyword evidence="1" id="KW-0863">Zinc-finger</keyword>
<evidence type="ECO:0000313" key="4">
    <source>
        <dbReference type="EMBL" id="KAK3367249.1"/>
    </source>
</evidence>
<dbReference type="GO" id="GO:0008270">
    <property type="term" value="F:zinc ion binding"/>
    <property type="evidence" value="ECO:0007669"/>
    <property type="project" value="UniProtKB-KW"/>
</dbReference>
<dbReference type="GO" id="GO:0003676">
    <property type="term" value="F:nucleic acid binding"/>
    <property type="evidence" value="ECO:0007669"/>
    <property type="project" value="InterPro"/>
</dbReference>
<comment type="caution">
    <text evidence="4">The sequence shown here is derived from an EMBL/GenBank/DDBJ whole genome shotgun (WGS) entry which is preliminary data.</text>
</comment>
<dbReference type="InterPro" id="IPR003604">
    <property type="entry name" value="Matrin/U1-like-C_Znf_C2H2"/>
</dbReference>
<feature type="compositionally biased region" description="Acidic residues" evidence="2">
    <location>
        <begin position="156"/>
        <end position="166"/>
    </location>
</feature>
<dbReference type="EMBL" id="JAULSN010000007">
    <property type="protein sequence ID" value="KAK3367249.1"/>
    <property type="molecule type" value="Genomic_DNA"/>
</dbReference>
<keyword evidence="1" id="KW-0479">Metal-binding</keyword>
<dbReference type="PANTHER" id="PTHR47251:SF1">
    <property type="entry name" value="FINGER DOMAIN PROTEIN, PUTATIVE (AFU_ORTHOLOGUE AFUA_3G04180)-RELATED"/>
    <property type="match status" value="1"/>
</dbReference>
<keyword evidence="1" id="KW-0862">Zinc</keyword>
<evidence type="ECO:0000256" key="1">
    <source>
        <dbReference type="ARBA" id="ARBA00022771"/>
    </source>
</evidence>
<name>A0AAE0JZK9_9PEZI</name>
<reference evidence="4" key="2">
    <citation type="submission" date="2023-06" db="EMBL/GenBank/DDBJ databases">
        <authorList>
            <consortium name="Lawrence Berkeley National Laboratory"/>
            <person name="Haridas S."/>
            <person name="Hensen N."/>
            <person name="Bonometti L."/>
            <person name="Westerberg I."/>
            <person name="Brannstrom I.O."/>
            <person name="Guillou S."/>
            <person name="Cros-Aarteil S."/>
            <person name="Calhoun S."/>
            <person name="Kuo A."/>
            <person name="Mondo S."/>
            <person name="Pangilinan J."/>
            <person name="Riley R."/>
            <person name="Labutti K."/>
            <person name="Andreopoulos B."/>
            <person name="Lipzen A."/>
            <person name="Chen C."/>
            <person name="Yanf M."/>
            <person name="Daum C."/>
            <person name="Ng V."/>
            <person name="Clum A."/>
            <person name="Steindorff A."/>
            <person name="Ohm R."/>
            <person name="Martin F."/>
            <person name="Silar P."/>
            <person name="Natvig D."/>
            <person name="Lalanne C."/>
            <person name="Gautier V."/>
            <person name="Ament-Velasquez S.L."/>
            <person name="Kruys A."/>
            <person name="Hutchinson M.I."/>
            <person name="Powell A.J."/>
            <person name="Barry K."/>
            <person name="Miller A.N."/>
            <person name="Grigoriev I.V."/>
            <person name="Debuchy R."/>
            <person name="Gladieux P."/>
            <person name="Thoren M.H."/>
            <person name="Johannesson H."/>
        </authorList>
    </citation>
    <scope>NUCLEOTIDE SEQUENCE</scope>
    <source>
        <strain evidence="4">CBS 958.72</strain>
    </source>
</reference>
<sequence>MGPPPVSKRQQTLPPAQTSSAREAQQSFYCEICHKGYSRSNEYEAHLGSYDHNHKQRLKEMKAMVRDPNATARARRQEQKADGVITIKLGDAAAVSSASTGSGGFKRSGFKTTNFTTSVLAPSDGDAQAASAKHSAPGKEEEVGNKVGFAPKGESFESDTEDEGYEVYDPRFPTD</sequence>
<feature type="domain" description="C2H2-type" evidence="3">
    <location>
        <begin position="30"/>
        <end position="52"/>
    </location>
</feature>
<gene>
    <name evidence="4" type="ORF">B0T24DRAFT_709975</name>
</gene>
<dbReference type="SMART" id="SM00451">
    <property type="entry name" value="ZnF_U1"/>
    <property type="match status" value="1"/>
</dbReference>
<dbReference type="InterPro" id="IPR036236">
    <property type="entry name" value="Znf_C2H2_sf"/>
</dbReference>
<reference evidence="4" key="1">
    <citation type="journal article" date="2023" name="Mol. Phylogenet. Evol.">
        <title>Genome-scale phylogeny and comparative genomics of the fungal order Sordariales.</title>
        <authorList>
            <person name="Hensen N."/>
            <person name="Bonometti L."/>
            <person name="Westerberg I."/>
            <person name="Brannstrom I.O."/>
            <person name="Guillou S."/>
            <person name="Cros-Aarteil S."/>
            <person name="Calhoun S."/>
            <person name="Haridas S."/>
            <person name="Kuo A."/>
            <person name="Mondo S."/>
            <person name="Pangilinan J."/>
            <person name="Riley R."/>
            <person name="LaButti K."/>
            <person name="Andreopoulos B."/>
            <person name="Lipzen A."/>
            <person name="Chen C."/>
            <person name="Yan M."/>
            <person name="Daum C."/>
            <person name="Ng V."/>
            <person name="Clum A."/>
            <person name="Steindorff A."/>
            <person name="Ohm R.A."/>
            <person name="Martin F."/>
            <person name="Silar P."/>
            <person name="Natvig D.O."/>
            <person name="Lalanne C."/>
            <person name="Gautier V."/>
            <person name="Ament-Velasquez S.L."/>
            <person name="Kruys A."/>
            <person name="Hutchinson M.I."/>
            <person name="Powell A.J."/>
            <person name="Barry K."/>
            <person name="Miller A.N."/>
            <person name="Grigoriev I.V."/>
            <person name="Debuchy R."/>
            <person name="Gladieux P."/>
            <person name="Hiltunen Thoren M."/>
            <person name="Johannesson H."/>
        </authorList>
    </citation>
    <scope>NUCLEOTIDE SEQUENCE</scope>
    <source>
        <strain evidence="4">CBS 958.72</strain>
    </source>
</reference>
<protein>
    <recommendedName>
        <fullName evidence="3">C2H2-type domain-containing protein</fullName>
    </recommendedName>
</protein>
<evidence type="ECO:0000313" key="5">
    <source>
        <dbReference type="Proteomes" id="UP001287356"/>
    </source>
</evidence>
<feature type="region of interest" description="Disordered" evidence="2">
    <location>
        <begin position="1"/>
        <end position="24"/>
    </location>
</feature>
<feature type="compositionally biased region" description="Polar residues" evidence="2">
    <location>
        <begin position="8"/>
        <end position="24"/>
    </location>
</feature>
<dbReference type="InterPro" id="IPR013087">
    <property type="entry name" value="Znf_C2H2_type"/>
</dbReference>
<organism evidence="4 5">
    <name type="scientific">Lasiosphaeria ovina</name>
    <dbReference type="NCBI Taxonomy" id="92902"/>
    <lineage>
        <taxon>Eukaryota</taxon>
        <taxon>Fungi</taxon>
        <taxon>Dikarya</taxon>
        <taxon>Ascomycota</taxon>
        <taxon>Pezizomycotina</taxon>
        <taxon>Sordariomycetes</taxon>
        <taxon>Sordariomycetidae</taxon>
        <taxon>Sordariales</taxon>
        <taxon>Lasiosphaeriaceae</taxon>
        <taxon>Lasiosphaeria</taxon>
    </lineage>
</organism>
<feature type="region of interest" description="Disordered" evidence="2">
    <location>
        <begin position="120"/>
        <end position="175"/>
    </location>
</feature>
<accession>A0AAE0JZK9</accession>
<dbReference type="PANTHER" id="PTHR47251">
    <property type="entry name" value="FINGER DOMAIN PROTEIN, PUTATIVE (AFU_ORTHOLOGUE AFUA_3G04180)-RELATED"/>
    <property type="match status" value="1"/>
</dbReference>